<evidence type="ECO:0000256" key="1">
    <source>
        <dbReference type="SAM" id="MobiDB-lite"/>
    </source>
</evidence>
<sequence length="100" mass="11399">TKNVEESLKKTQAEGSSKRAGQELEQESAKKQKLAEQEHAKVADDDIAKLKRCLEIVHEDDDVAIKARPIYSKSHTIVYYKSYREGKNSYFKIIRADGKS</sequence>
<evidence type="ECO:0000313" key="2">
    <source>
        <dbReference type="EMBL" id="GEZ38331.1"/>
    </source>
</evidence>
<name>A0A699IBV3_TANCI</name>
<protein>
    <submittedName>
        <fullName evidence="2">Uncharacterized protein</fullName>
    </submittedName>
</protein>
<dbReference type="EMBL" id="BKCJ010272334">
    <property type="protein sequence ID" value="GEZ38331.1"/>
    <property type="molecule type" value="Genomic_DNA"/>
</dbReference>
<accession>A0A699IBV3</accession>
<dbReference type="AlphaFoldDB" id="A0A699IBV3"/>
<comment type="caution">
    <text evidence="2">The sequence shown here is derived from an EMBL/GenBank/DDBJ whole genome shotgun (WGS) entry which is preliminary data.</text>
</comment>
<feature type="non-terminal residue" evidence="2">
    <location>
        <position position="1"/>
    </location>
</feature>
<gene>
    <name evidence="2" type="ORF">Tci_510304</name>
</gene>
<proteinExistence type="predicted"/>
<feature type="region of interest" description="Disordered" evidence="1">
    <location>
        <begin position="1"/>
        <end position="37"/>
    </location>
</feature>
<organism evidence="2">
    <name type="scientific">Tanacetum cinerariifolium</name>
    <name type="common">Dalmatian daisy</name>
    <name type="synonym">Chrysanthemum cinerariifolium</name>
    <dbReference type="NCBI Taxonomy" id="118510"/>
    <lineage>
        <taxon>Eukaryota</taxon>
        <taxon>Viridiplantae</taxon>
        <taxon>Streptophyta</taxon>
        <taxon>Embryophyta</taxon>
        <taxon>Tracheophyta</taxon>
        <taxon>Spermatophyta</taxon>
        <taxon>Magnoliopsida</taxon>
        <taxon>eudicotyledons</taxon>
        <taxon>Gunneridae</taxon>
        <taxon>Pentapetalae</taxon>
        <taxon>asterids</taxon>
        <taxon>campanulids</taxon>
        <taxon>Asterales</taxon>
        <taxon>Asteraceae</taxon>
        <taxon>Asteroideae</taxon>
        <taxon>Anthemideae</taxon>
        <taxon>Anthemidinae</taxon>
        <taxon>Tanacetum</taxon>
    </lineage>
</organism>
<reference evidence="2" key="1">
    <citation type="journal article" date="2019" name="Sci. Rep.">
        <title>Draft genome of Tanacetum cinerariifolium, the natural source of mosquito coil.</title>
        <authorList>
            <person name="Yamashiro T."/>
            <person name="Shiraishi A."/>
            <person name="Satake H."/>
            <person name="Nakayama K."/>
        </authorList>
    </citation>
    <scope>NUCLEOTIDE SEQUENCE</scope>
</reference>